<dbReference type="EMBL" id="CM035435">
    <property type="protein sequence ID" value="KAH7289682.1"/>
    <property type="molecule type" value="Genomic_DNA"/>
</dbReference>
<feature type="region of interest" description="Disordered" evidence="6">
    <location>
        <begin position="1"/>
        <end position="21"/>
    </location>
</feature>
<sequence>MEAQPSRHSIGWRRSGGDTEAGKSENATLFNFTFWKGHWLKVIEFAMGIMLVVLPLILLHSHNHAAKTNGSIRKAALSASCLAGFVAEVLAAFGALLVANACMGALGAIFRRSRLLWAHLVLLLLLGFLFSGFLLFCLYATGGPSATSAAAADLSSYPSWYRHRVHNAKHWRNVVSCMQRHRVCSESIPAPPVQSPTSPSQSQDFYRSHLSPSQYGCCKPPEPCNYTYVDGTKWIPPADQTNSAMECSTWNNDPSQLCYECDSCKIAVIQETRSEWKKARALLFAVVFVLVALYAFCGCGLFKFDNPQAF</sequence>
<dbReference type="GO" id="GO:0016020">
    <property type="term" value="C:membrane"/>
    <property type="evidence" value="ECO:0007669"/>
    <property type="project" value="UniProtKB-SubCell"/>
</dbReference>
<evidence type="ECO:0000256" key="3">
    <source>
        <dbReference type="ARBA" id="ARBA00022692"/>
    </source>
</evidence>
<feature type="transmembrane region" description="Helical" evidence="7">
    <location>
        <begin position="39"/>
        <end position="59"/>
    </location>
</feature>
<keyword evidence="9" id="KW-1185">Reference proteome</keyword>
<comment type="caution">
    <text evidence="8">The sequence shown here is derived from an EMBL/GenBank/DDBJ whole genome shotgun (WGS) entry which is preliminary data.</text>
</comment>
<dbReference type="AlphaFoldDB" id="A0A8T2QZW9"/>
<protein>
    <submittedName>
        <fullName evidence="8">Uncharacterized protein</fullName>
    </submittedName>
</protein>
<dbReference type="PANTHER" id="PTHR32191">
    <property type="entry name" value="TETRASPANIN-8-RELATED"/>
    <property type="match status" value="1"/>
</dbReference>
<accession>A0A8T2QZW9</accession>
<evidence type="ECO:0000256" key="1">
    <source>
        <dbReference type="ARBA" id="ARBA00004141"/>
    </source>
</evidence>
<evidence type="ECO:0000256" key="5">
    <source>
        <dbReference type="ARBA" id="ARBA00023136"/>
    </source>
</evidence>
<dbReference type="Pfam" id="PF00335">
    <property type="entry name" value="Tetraspanin"/>
    <property type="match status" value="1"/>
</dbReference>
<dbReference type="InterPro" id="IPR018499">
    <property type="entry name" value="Tetraspanin/Peripherin"/>
</dbReference>
<keyword evidence="4 7" id="KW-1133">Transmembrane helix</keyword>
<feature type="transmembrane region" description="Helical" evidence="7">
    <location>
        <begin position="80"/>
        <end position="110"/>
    </location>
</feature>
<comment type="similarity">
    <text evidence="2">Belongs to the tetraspanin (TM4SF) family.</text>
</comment>
<evidence type="ECO:0000256" key="4">
    <source>
        <dbReference type="ARBA" id="ARBA00022989"/>
    </source>
</evidence>
<dbReference type="OMA" id="NSAMECS"/>
<reference evidence="8" key="1">
    <citation type="submission" date="2021-08" db="EMBL/GenBank/DDBJ databases">
        <title>WGS assembly of Ceratopteris richardii.</title>
        <authorList>
            <person name="Marchant D.B."/>
            <person name="Chen G."/>
            <person name="Jenkins J."/>
            <person name="Shu S."/>
            <person name="Leebens-Mack J."/>
            <person name="Grimwood J."/>
            <person name="Schmutz J."/>
            <person name="Soltis P."/>
            <person name="Soltis D."/>
            <person name="Chen Z.-H."/>
        </authorList>
    </citation>
    <scope>NUCLEOTIDE SEQUENCE</scope>
    <source>
        <strain evidence="8">Whitten #5841</strain>
        <tissue evidence="8">Leaf</tissue>
    </source>
</reference>
<keyword evidence="3 7" id="KW-0812">Transmembrane</keyword>
<evidence type="ECO:0000256" key="6">
    <source>
        <dbReference type="SAM" id="MobiDB-lite"/>
    </source>
</evidence>
<evidence type="ECO:0000313" key="8">
    <source>
        <dbReference type="EMBL" id="KAH7289682.1"/>
    </source>
</evidence>
<proteinExistence type="inferred from homology"/>
<evidence type="ECO:0000256" key="2">
    <source>
        <dbReference type="ARBA" id="ARBA00006840"/>
    </source>
</evidence>
<feature type="transmembrane region" description="Helical" evidence="7">
    <location>
        <begin position="281"/>
        <end position="304"/>
    </location>
</feature>
<dbReference type="GO" id="GO:0009734">
    <property type="term" value="P:auxin-activated signaling pathway"/>
    <property type="evidence" value="ECO:0007669"/>
    <property type="project" value="InterPro"/>
</dbReference>
<comment type="subcellular location">
    <subcellularLocation>
        <location evidence="1">Membrane</location>
        <topology evidence="1">Multi-pass membrane protein</topology>
    </subcellularLocation>
</comment>
<dbReference type="Proteomes" id="UP000825935">
    <property type="component" value="Chromosome 30"/>
</dbReference>
<name>A0A8T2QZW9_CERRI</name>
<dbReference type="InterPro" id="IPR044991">
    <property type="entry name" value="TET_plant"/>
</dbReference>
<dbReference type="OrthoDB" id="903374at2759"/>
<keyword evidence="5 7" id="KW-0472">Membrane</keyword>
<evidence type="ECO:0000256" key="7">
    <source>
        <dbReference type="SAM" id="Phobius"/>
    </source>
</evidence>
<gene>
    <name evidence="8" type="ORF">KP509_30G014100</name>
</gene>
<feature type="transmembrane region" description="Helical" evidence="7">
    <location>
        <begin position="116"/>
        <end position="139"/>
    </location>
</feature>
<evidence type="ECO:0000313" key="9">
    <source>
        <dbReference type="Proteomes" id="UP000825935"/>
    </source>
</evidence>
<organism evidence="8 9">
    <name type="scientific">Ceratopteris richardii</name>
    <name type="common">Triangle waterfern</name>
    <dbReference type="NCBI Taxonomy" id="49495"/>
    <lineage>
        <taxon>Eukaryota</taxon>
        <taxon>Viridiplantae</taxon>
        <taxon>Streptophyta</taxon>
        <taxon>Embryophyta</taxon>
        <taxon>Tracheophyta</taxon>
        <taxon>Polypodiopsida</taxon>
        <taxon>Polypodiidae</taxon>
        <taxon>Polypodiales</taxon>
        <taxon>Pteridineae</taxon>
        <taxon>Pteridaceae</taxon>
        <taxon>Parkerioideae</taxon>
        <taxon>Ceratopteris</taxon>
    </lineage>
</organism>